<protein>
    <submittedName>
        <fullName evidence="1">Uncharacterized protein</fullName>
    </submittedName>
</protein>
<name>A0ABD2W262_9HYME</name>
<gene>
    <name evidence="1" type="ORF">TKK_017689</name>
</gene>
<evidence type="ECO:0000313" key="1">
    <source>
        <dbReference type="EMBL" id="KAL3386918.1"/>
    </source>
</evidence>
<dbReference type="AlphaFoldDB" id="A0ABD2W262"/>
<dbReference type="EMBL" id="JBJJXI010000142">
    <property type="protein sequence ID" value="KAL3386918.1"/>
    <property type="molecule type" value="Genomic_DNA"/>
</dbReference>
<dbReference type="Proteomes" id="UP001627154">
    <property type="component" value="Unassembled WGS sequence"/>
</dbReference>
<sequence>MIDVIPQLDITSSNDNLLMDNTENNEINEHYVLSLSNIEQQTVIREKLELPYPSVDSEPINEFTSEEYIACAFPTLFPTGNADFLQNRNKSITRDQYFKFLMQYENGRLGRDLRASRTFVNLNINDDAWEKIECSPEGEVKKAASIIKQYYNRPDNLSEMSLLDFVKKINVYGKCYTRCRKEHIVKIYPKIIVNEENINMYYKQQCILHLPFRCEVHEIEHELRSNDNLTWQDIFEHNDLSNLSIIKHSTNHNIDQLKSDNEEEANVSDDINYNAFELASSTVHRNILQDLGKRLMDVTYDWNENNNNYPPLEDIDNFVKNYKNLNETNKFSTPINLNNIAFSCEQQSNHFNV</sequence>
<keyword evidence="2" id="KW-1185">Reference proteome</keyword>
<evidence type="ECO:0000313" key="2">
    <source>
        <dbReference type="Proteomes" id="UP001627154"/>
    </source>
</evidence>
<proteinExistence type="predicted"/>
<accession>A0ABD2W262</accession>
<comment type="caution">
    <text evidence="1">The sequence shown here is derived from an EMBL/GenBank/DDBJ whole genome shotgun (WGS) entry which is preliminary data.</text>
</comment>
<organism evidence="1 2">
    <name type="scientific">Trichogramma kaykai</name>
    <dbReference type="NCBI Taxonomy" id="54128"/>
    <lineage>
        <taxon>Eukaryota</taxon>
        <taxon>Metazoa</taxon>
        <taxon>Ecdysozoa</taxon>
        <taxon>Arthropoda</taxon>
        <taxon>Hexapoda</taxon>
        <taxon>Insecta</taxon>
        <taxon>Pterygota</taxon>
        <taxon>Neoptera</taxon>
        <taxon>Endopterygota</taxon>
        <taxon>Hymenoptera</taxon>
        <taxon>Apocrita</taxon>
        <taxon>Proctotrupomorpha</taxon>
        <taxon>Chalcidoidea</taxon>
        <taxon>Trichogrammatidae</taxon>
        <taxon>Trichogramma</taxon>
    </lineage>
</organism>
<reference evidence="1 2" key="1">
    <citation type="journal article" date="2024" name="bioRxiv">
        <title>A reference genome for Trichogramma kaykai: A tiny desert-dwelling parasitoid wasp with competing sex-ratio distorters.</title>
        <authorList>
            <person name="Culotta J."/>
            <person name="Lindsey A.R."/>
        </authorList>
    </citation>
    <scope>NUCLEOTIDE SEQUENCE [LARGE SCALE GENOMIC DNA]</scope>
    <source>
        <strain evidence="1 2">KSX58</strain>
    </source>
</reference>